<dbReference type="eggNOG" id="ENOG5033S3X">
    <property type="taxonomic scope" value="Bacteria"/>
</dbReference>
<reference evidence="1 2" key="1">
    <citation type="submission" date="2011-09" db="EMBL/GenBank/DDBJ databases">
        <authorList>
            <consortium name="US DOE Joint Genome Institute (JGI-PGF)"/>
            <person name="Lucas S."/>
            <person name="Han J."/>
            <person name="Lapidus A."/>
            <person name="Cheng J.-F."/>
            <person name="Goodwin L."/>
            <person name="Pitluck S."/>
            <person name="Peters L."/>
            <person name="Land M.L."/>
            <person name="Hauser L."/>
            <person name="Orellana R."/>
            <person name="Lovley D."/>
            <person name="Woyke T.J."/>
        </authorList>
    </citation>
    <scope>NUCLEOTIDE SEQUENCE [LARGE SCALE GENOMIC DNA]</scope>
    <source>
        <strain evidence="1 2">2ac9</strain>
    </source>
</reference>
<proteinExistence type="predicted"/>
<dbReference type="Proteomes" id="UP000005778">
    <property type="component" value="Chromosome"/>
</dbReference>
<accession>I5B6A4</accession>
<evidence type="ECO:0000313" key="1">
    <source>
        <dbReference type="EMBL" id="EIM65017.1"/>
    </source>
</evidence>
<dbReference type="OrthoDB" id="5494136at2"/>
<dbReference type="STRING" id="879212.DespoDRAFT_03236"/>
<dbReference type="RefSeq" id="WP_004074781.1">
    <property type="nucleotide sequence ID" value="NZ_CM001488.1"/>
</dbReference>
<name>I5B6A4_9BACT</name>
<sequence>MNQSVLDKSNLYFSLFPDHLSYIDSCLEAASYKLKDYDNISDFENDLANINAYEHIDALENPKNLIELDDKTLTKGDYIKAIKCLIEGKVFAEHFAAGEATRLKLGTKFLINVQKDLSIDKIAALINQEKGEGTMTSESLIRMYPCCNPLDLLPLSLGVRHMLQYAYDLYMLSKRFGYDPQEVLSKQTMLIILNESTADIIIDEFITNKFYGFARQNVLFMIQESYHGINLKNKEVFYDRHTPKRLHNHGHIAIQQTMFNQIFHMTENQNRNYLTCDQFGDILKNMEIKISYNIEDLDYLTGSIDHEALALALKKNNEHYNMLMEVVPNNPDSPQKGGMAAFDPILGQDVMIESFQLNGIENHQIQFLNKNINYYLTPYIAWEMVKTQGLKMHVTVKDGFIYFQPVIGDINFLVKTAIFTRKNARPIKAWKSASTTPLAINCMHMQDKQKGFKEYARLFLGLIS</sequence>
<protein>
    <submittedName>
        <fullName evidence="1">Uncharacterized protein</fullName>
    </submittedName>
</protein>
<dbReference type="EMBL" id="CM001488">
    <property type="protein sequence ID" value="EIM65017.1"/>
    <property type="molecule type" value="Genomic_DNA"/>
</dbReference>
<dbReference type="HOGENOM" id="CLU_613540_0_0_7"/>
<reference evidence="1 2" key="2">
    <citation type="submission" date="2012-02" db="EMBL/GenBank/DDBJ databases">
        <title>Improved High-Quality Draft sequence of Desulfobacter postgatei 2ac9.</title>
        <authorList>
            <consortium name="US DOE Joint Genome Institute"/>
            <person name="Lucas S."/>
            <person name="Han J."/>
            <person name="Lapidus A."/>
            <person name="Cheng J.-F."/>
            <person name="Goodwin L."/>
            <person name="Pitluck S."/>
            <person name="Peters L."/>
            <person name="Ovchinnikova G."/>
            <person name="Held B."/>
            <person name="Detter J.C."/>
            <person name="Han C."/>
            <person name="Tapia R."/>
            <person name="Land M."/>
            <person name="Hauser L."/>
            <person name="Kyrpides N."/>
            <person name="Ivanova N."/>
            <person name="Pagani I."/>
            <person name="Orellana R."/>
            <person name="Lovley D."/>
            <person name="Woyke T."/>
        </authorList>
    </citation>
    <scope>NUCLEOTIDE SEQUENCE [LARGE SCALE GENOMIC DNA]</scope>
    <source>
        <strain evidence="1 2">2ac9</strain>
    </source>
</reference>
<evidence type="ECO:0000313" key="2">
    <source>
        <dbReference type="Proteomes" id="UP000005778"/>
    </source>
</evidence>
<organism evidence="1 2">
    <name type="scientific">Desulfobacter postgatei 2ac9</name>
    <dbReference type="NCBI Taxonomy" id="879212"/>
    <lineage>
        <taxon>Bacteria</taxon>
        <taxon>Pseudomonadati</taxon>
        <taxon>Thermodesulfobacteriota</taxon>
        <taxon>Desulfobacteria</taxon>
        <taxon>Desulfobacterales</taxon>
        <taxon>Desulfobacteraceae</taxon>
        <taxon>Desulfobacter</taxon>
    </lineage>
</organism>
<keyword evidence="2" id="KW-1185">Reference proteome</keyword>
<gene>
    <name evidence="1" type="ORF">DespoDRAFT_03236</name>
</gene>
<dbReference type="AlphaFoldDB" id="I5B6A4"/>